<organism evidence="3 4">
    <name type="scientific">Caldilinea aerophila (strain DSM 14535 / JCM 11387 / NBRC 104270 / STL-6-O1)</name>
    <dbReference type="NCBI Taxonomy" id="926550"/>
    <lineage>
        <taxon>Bacteria</taxon>
        <taxon>Bacillati</taxon>
        <taxon>Chloroflexota</taxon>
        <taxon>Caldilineae</taxon>
        <taxon>Caldilineales</taxon>
        <taxon>Caldilineaceae</taxon>
        <taxon>Caldilinea</taxon>
    </lineage>
</organism>
<proteinExistence type="predicted"/>
<dbReference type="PATRIC" id="fig|926550.5.peg.2169"/>
<dbReference type="SUPFAM" id="SSF55174">
    <property type="entry name" value="Alpha-L RNA-binding motif"/>
    <property type="match status" value="1"/>
</dbReference>
<gene>
    <name evidence="3" type="ordered locus">CLDAP_19590</name>
</gene>
<evidence type="ECO:0000259" key="2">
    <source>
        <dbReference type="SMART" id="SM00363"/>
    </source>
</evidence>
<dbReference type="SMART" id="SM00363">
    <property type="entry name" value="S4"/>
    <property type="match status" value="1"/>
</dbReference>
<evidence type="ECO:0000256" key="1">
    <source>
        <dbReference type="PROSITE-ProRule" id="PRU00182"/>
    </source>
</evidence>
<feature type="domain" description="RNA-binding S4" evidence="2">
    <location>
        <begin position="5"/>
        <end position="66"/>
    </location>
</feature>
<dbReference type="KEGG" id="cap:CLDAP_19590"/>
<dbReference type="Pfam" id="PF13275">
    <property type="entry name" value="S4_2"/>
    <property type="match status" value="1"/>
</dbReference>
<protein>
    <recommendedName>
        <fullName evidence="2">RNA-binding S4 domain-containing protein</fullName>
    </recommendedName>
</protein>
<dbReference type="EMBL" id="AP012337">
    <property type="protein sequence ID" value="BAL99998.1"/>
    <property type="molecule type" value="Genomic_DNA"/>
</dbReference>
<dbReference type="Proteomes" id="UP000007880">
    <property type="component" value="Chromosome"/>
</dbReference>
<dbReference type="HOGENOM" id="CLU_127162_4_1_0"/>
<evidence type="ECO:0000313" key="3">
    <source>
        <dbReference type="EMBL" id="BAL99998.1"/>
    </source>
</evidence>
<keyword evidence="1" id="KW-0694">RNA-binding</keyword>
<dbReference type="CDD" id="cd00165">
    <property type="entry name" value="S4"/>
    <property type="match status" value="1"/>
</dbReference>
<dbReference type="AlphaFoldDB" id="I0I411"/>
<dbReference type="PROSITE" id="PS50889">
    <property type="entry name" value="S4"/>
    <property type="match status" value="1"/>
</dbReference>
<sequence>MEETIKLEQFLKLAQVTSTGGQAKLLIQSGQVRVNGVVETRRGRKLHPGDRVEVGGEVLIVMSEEE</sequence>
<dbReference type="eggNOG" id="COG2501">
    <property type="taxonomic scope" value="Bacteria"/>
</dbReference>
<dbReference type="InterPro" id="IPR002942">
    <property type="entry name" value="S4_RNA-bd"/>
</dbReference>
<dbReference type="OrthoDB" id="9811532at2"/>
<accession>I0I411</accession>
<dbReference type="InterPro" id="IPR036986">
    <property type="entry name" value="S4_RNA-bd_sf"/>
</dbReference>
<dbReference type="RefSeq" id="WP_014433234.1">
    <property type="nucleotide sequence ID" value="NC_017079.1"/>
</dbReference>
<dbReference type="Gene3D" id="3.10.290.10">
    <property type="entry name" value="RNA-binding S4 domain"/>
    <property type="match status" value="1"/>
</dbReference>
<evidence type="ECO:0000313" key="4">
    <source>
        <dbReference type="Proteomes" id="UP000007880"/>
    </source>
</evidence>
<keyword evidence="4" id="KW-1185">Reference proteome</keyword>
<name>I0I411_CALAS</name>
<dbReference type="STRING" id="926550.CLDAP_19590"/>
<dbReference type="GO" id="GO:0003723">
    <property type="term" value="F:RNA binding"/>
    <property type="evidence" value="ECO:0007669"/>
    <property type="project" value="UniProtKB-KW"/>
</dbReference>
<reference evidence="3 4" key="1">
    <citation type="submission" date="2012-02" db="EMBL/GenBank/DDBJ databases">
        <title>Complete genome sequence of Caldilinea aerophila DSM 14535 (= NBRC 102666).</title>
        <authorList>
            <person name="Oguchi A."/>
            <person name="Hosoyama A."/>
            <person name="Sekine M."/>
            <person name="Fukai R."/>
            <person name="Kato Y."/>
            <person name="Nakamura S."/>
            <person name="Hanada S."/>
            <person name="Yamazaki S."/>
            <person name="Fujita N."/>
        </authorList>
    </citation>
    <scope>NUCLEOTIDE SEQUENCE [LARGE SCALE GENOMIC DNA]</scope>
    <source>
        <strain evidence="4">DSM 14535 / JCM 11387 / NBRC 104270 / STL-6-O1</strain>
    </source>
</reference>